<dbReference type="PROSITE" id="PS51063">
    <property type="entry name" value="HTH_CRP_2"/>
    <property type="match status" value="1"/>
</dbReference>
<evidence type="ECO:0000259" key="5">
    <source>
        <dbReference type="PROSITE" id="PS51063"/>
    </source>
</evidence>
<dbReference type="SMR" id="A3QI01"/>
<dbReference type="SUPFAM" id="SSF51206">
    <property type="entry name" value="cAMP-binding domain-like"/>
    <property type="match status" value="1"/>
</dbReference>
<dbReference type="PANTHER" id="PTHR24567">
    <property type="entry name" value="CRP FAMILY TRANSCRIPTIONAL REGULATORY PROTEIN"/>
    <property type="match status" value="1"/>
</dbReference>
<feature type="domain" description="Cyclic nucleotide-binding" evidence="4">
    <location>
        <begin position="44"/>
        <end position="118"/>
    </location>
</feature>
<dbReference type="GO" id="GO:0005829">
    <property type="term" value="C:cytosol"/>
    <property type="evidence" value="ECO:0007669"/>
    <property type="project" value="TreeGrafter"/>
</dbReference>
<evidence type="ECO:0000259" key="4">
    <source>
        <dbReference type="PROSITE" id="PS50042"/>
    </source>
</evidence>
<keyword evidence="7" id="KW-1185">Reference proteome</keyword>
<dbReference type="EMBL" id="CP000606">
    <property type="protein sequence ID" value="ABO25099.1"/>
    <property type="molecule type" value="Genomic_DNA"/>
</dbReference>
<dbReference type="PROSITE" id="PS50042">
    <property type="entry name" value="CNMP_BINDING_3"/>
    <property type="match status" value="1"/>
</dbReference>
<dbReference type="AlphaFoldDB" id="A3QI01"/>
<evidence type="ECO:0000256" key="3">
    <source>
        <dbReference type="ARBA" id="ARBA00023163"/>
    </source>
</evidence>
<dbReference type="Pfam" id="PF00027">
    <property type="entry name" value="cNMP_binding"/>
    <property type="match status" value="1"/>
</dbReference>
<evidence type="ECO:0000256" key="1">
    <source>
        <dbReference type="ARBA" id="ARBA00023015"/>
    </source>
</evidence>
<dbReference type="Pfam" id="PF13545">
    <property type="entry name" value="HTH_Crp_2"/>
    <property type="match status" value="1"/>
</dbReference>
<feature type="domain" description="HTH crp-type" evidence="5">
    <location>
        <begin position="177"/>
        <end position="245"/>
    </location>
</feature>
<dbReference type="InterPro" id="IPR036390">
    <property type="entry name" value="WH_DNA-bd_sf"/>
</dbReference>
<dbReference type="STRING" id="323850.Shew_3233"/>
<gene>
    <name evidence="6" type="ordered locus">Shew_3233</name>
</gene>
<protein>
    <submittedName>
        <fullName evidence="6">Transcriptional regulator, Crp/Fnr family</fullName>
    </submittedName>
</protein>
<dbReference type="InterPro" id="IPR012318">
    <property type="entry name" value="HTH_CRP"/>
</dbReference>
<dbReference type="PANTHER" id="PTHR24567:SF75">
    <property type="entry name" value="FUMARATE AND NITRATE REDUCTION REGULATORY PROTEIN"/>
    <property type="match status" value="1"/>
</dbReference>
<dbReference type="SMART" id="SM00100">
    <property type="entry name" value="cNMP"/>
    <property type="match status" value="1"/>
</dbReference>
<keyword evidence="1" id="KW-0805">Transcription regulation</keyword>
<reference evidence="6 7" key="1">
    <citation type="submission" date="2007-03" db="EMBL/GenBank/DDBJ databases">
        <title>Complete sequence of Shewanella loihica PV-4.</title>
        <authorList>
            <consortium name="US DOE Joint Genome Institute"/>
            <person name="Copeland A."/>
            <person name="Lucas S."/>
            <person name="Lapidus A."/>
            <person name="Barry K."/>
            <person name="Detter J.C."/>
            <person name="Glavina del Rio T."/>
            <person name="Hammon N."/>
            <person name="Israni S."/>
            <person name="Dalin E."/>
            <person name="Tice H."/>
            <person name="Pitluck S."/>
            <person name="Chain P."/>
            <person name="Malfatti S."/>
            <person name="Shin M."/>
            <person name="Vergez L."/>
            <person name="Schmutz J."/>
            <person name="Larimer F."/>
            <person name="Land M."/>
            <person name="Hauser L."/>
            <person name="Kyrpides N."/>
            <person name="Mikhailova N."/>
            <person name="Romine M.F."/>
            <person name="Serres G."/>
            <person name="Fredrickson J."/>
            <person name="Tiedje J."/>
            <person name="Richardson P."/>
        </authorList>
    </citation>
    <scope>NUCLEOTIDE SEQUENCE [LARGE SCALE GENOMIC DNA]</scope>
    <source>
        <strain evidence="7">ATCC BAA-1088 / PV-4</strain>
    </source>
</reference>
<dbReference type="KEGG" id="slo:Shew_3233"/>
<evidence type="ECO:0000256" key="2">
    <source>
        <dbReference type="ARBA" id="ARBA00023125"/>
    </source>
</evidence>
<dbReference type="SMART" id="SM00419">
    <property type="entry name" value="HTH_CRP"/>
    <property type="match status" value="1"/>
</dbReference>
<dbReference type="CDD" id="cd00092">
    <property type="entry name" value="HTH_CRP"/>
    <property type="match status" value="1"/>
</dbReference>
<dbReference type="HOGENOM" id="CLU_075053_0_2_6"/>
<dbReference type="GO" id="GO:0003677">
    <property type="term" value="F:DNA binding"/>
    <property type="evidence" value="ECO:0007669"/>
    <property type="project" value="UniProtKB-KW"/>
</dbReference>
<evidence type="ECO:0000313" key="7">
    <source>
        <dbReference type="Proteomes" id="UP000001558"/>
    </source>
</evidence>
<sequence length="256" mass="28277">MIKSISTGRTQQGYFSPVEKQMFGAALLADPDTSSPFSDVLSIAESGCSSSLLQQLTSVTKRFRHLKPEQYLLRQQDQFDSLFVVKKGALKSYRLTPEGEEIVTGFYMEGDVIGAGGLGNHKHFYSVVALEPSSLYEIPFAKLLQQSAMEPIVQQLMLKLLSQEMQADQSLRLIQLKQVKAAIASLILNIANRLTATQITLPMSRVDIANLLGVASETVCREFTRLQKQGLLSVNRKHIVINDLPQLQLAAGGDCY</sequence>
<dbReference type="SUPFAM" id="SSF46785">
    <property type="entry name" value="Winged helix' DNA-binding domain"/>
    <property type="match status" value="1"/>
</dbReference>
<dbReference type="OrthoDB" id="9126850at2"/>
<dbReference type="Gene3D" id="1.10.10.10">
    <property type="entry name" value="Winged helix-like DNA-binding domain superfamily/Winged helix DNA-binding domain"/>
    <property type="match status" value="1"/>
</dbReference>
<dbReference type="Proteomes" id="UP000001558">
    <property type="component" value="Chromosome"/>
</dbReference>
<dbReference type="DNASU" id="4921517"/>
<dbReference type="eggNOG" id="COG0664">
    <property type="taxonomic scope" value="Bacteria"/>
</dbReference>
<dbReference type="InterPro" id="IPR018490">
    <property type="entry name" value="cNMP-bd_dom_sf"/>
</dbReference>
<keyword evidence="2" id="KW-0238">DNA-binding</keyword>
<organism evidence="6 7">
    <name type="scientific">Shewanella loihica (strain ATCC BAA-1088 / PV-4)</name>
    <dbReference type="NCBI Taxonomy" id="323850"/>
    <lineage>
        <taxon>Bacteria</taxon>
        <taxon>Pseudomonadati</taxon>
        <taxon>Pseudomonadota</taxon>
        <taxon>Gammaproteobacteria</taxon>
        <taxon>Alteromonadales</taxon>
        <taxon>Shewanellaceae</taxon>
        <taxon>Shewanella</taxon>
    </lineage>
</organism>
<dbReference type="InterPro" id="IPR036388">
    <property type="entry name" value="WH-like_DNA-bd_sf"/>
</dbReference>
<dbReference type="CDD" id="cd00038">
    <property type="entry name" value="CAP_ED"/>
    <property type="match status" value="1"/>
</dbReference>
<evidence type="ECO:0000313" key="6">
    <source>
        <dbReference type="EMBL" id="ABO25099.1"/>
    </source>
</evidence>
<dbReference type="PRINTS" id="PR00034">
    <property type="entry name" value="HTHCRP"/>
</dbReference>
<dbReference type="RefSeq" id="WP_011867029.1">
    <property type="nucleotide sequence ID" value="NC_009092.1"/>
</dbReference>
<dbReference type="GO" id="GO:0003700">
    <property type="term" value="F:DNA-binding transcription factor activity"/>
    <property type="evidence" value="ECO:0007669"/>
    <property type="project" value="TreeGrafter"/>
</dbReference>
<dbReference type="Gene3D" id="2.60.120.10">
    <property type="entry name" value="Jelly Rolls"/>
    <property type="match status" value="1"/>
</dbReference>
<proteinExistence type="predicted"/>
<keyword evidence="3" id="KW-0804">Transcription</keyword>
<dbReference type="InterPro" id="IPR050397">
    <property type="entry name" value="Env_Response_Regulators"/>
</dbReference>
<accession>A3QI01</accession>
<name>A3QI01_SHELP</name>
<dbReference type="InterPro" id="IPR000595">
    <property type="entry name" value="cNMP-bd_dom"/>
</dbReference>
<dbReference type="InterPro" id="IPR014710">
    <property type="entry name" value="RmlC-like_jellyroll"/>
</dbReference>